<reference evidence="2 3" key="1">
    <citation type="submission" date="2020-08" db="EMBL/GenBank/DDBJ databases">
        <title>Sequencing the genomes of 1000 actinobacteria strains.</title>
        <authorList>
            <person name="Klenk H.-P."/>
        </authorList>
    </citation>
    <scope>NUCLEOTIDE SEQUENCE [LARGE SCALE GENOMIC DNA]</scope>
    <source>
        <strain evidence="2 3">DSM 44230</strain>
    </source>
</reference>
<accession>A0A7W7CGP0</accession>
<organism evidence="2 3">
    <name type="scientific">Crossiella cryophila</name>
    <dbReference type="NCBI Taxonomy" id="43355"/>
    <lineage>
        <taxon>Bacteria</taxon>
        <taxon>Bacillati</taxon>
        <taxon>Actinomycetota</taxon>
        <taxon>Actinomycetes</taxon>
        <taxon>Pseudonocardiales</taxon>
        <taxon>Pseudonocardiaceae</taxon>
        <taxon>Crossiella</taxon>
    </lineage>
</organism>
<dbReference type="EMBL" id="JACHMH010000001">
    <property type="protein sequence ID" value="MBB4680612.1"/>
    <property type="molecule type" value="Genomic_DNA"/>
</dbReference>
<keyword evidence="1" id="KW-1133">Transmembrane helix</keyword>
<evidence type="ECO:0000313" key="3">
    <source>
        <dbReference type="Proteomes" id="UP000533598"/>
    </source>
</evidence>
<proteinExistence type="predicted"/>
<name>A0A7W7CGP0_9PSEU</name>
<dbReference type="Proteomes" id="UP000533598">
    <property type="component" value="Unassembled WGS sequence"/>
</dbReference>
<dbReference type="RefSeq" id="WP_312988643.1">
    <property type="nucleotide sequence ID" value="NZ_BAAAUI010000005.1"/>
</dbReference>
<keyword evidence="1" id="KW-0812">Transmembrane</keyword>
<dbReference type="NCBIfam" id="NF037944">
    <property type="entry name" value="holin_2"/>
    <property type="match status" value="1"/>
</dbReference>
<protein>
    <submittedName>
        <fullName evidence="2">Uncharacterized protein</fullName>
    </submittedName>
</protein>
<dbReference type="AlphaFoldDB" id="A0A7W7CGP0"/>
<evidence type="ECO:0000313" key="2">
    <source>
        <dbReference type="EMBL" id="MBB4680612.1"/>
    </source>
</evidence>
<comment type="caution">
    <text evidence="2">The sequence shown here is derived from an EMBL/GenBank/DDBJ whole genome shotgun (WGS) entry which is preliminary data.</text>
</comment>
<sequence length="78" mass="8509">MQYLSLVLPVLAGLVVLVIVLVKVLRAVKRVGVAQARFQGTVRDRTGLLRARSAALRVAIMERRASTKDDMPAPRTIG</sequence>
<keyword evidence="1" id="KW-0472">Membrane</keyword>
<feature type="transmembrane region" description="Helical" evidence="1">
    <location>
        <begin position="6"/>
        <end position="25"/>
    </location>
</feature>
<gene>
    <name evidence="2" type="ORF">HNR67_006730</name>
</gene>
<evidence type="ECO:0000256" key="1">
    <source>
        <dbReference type="SAM" id="Phobius"/>
    </source>
</evidence>
<keyword evidence="3" id="KW-1185">Reference proteome</keyword>